<reference evidence="1 2" key="1">
    <citation type="submission" date="2016-09" db="EMBL/GenBank/DDBJ databases">
        <title>Photobacterium proteolyticum sp. nov. a protease producing bacterium isolated from ocean sediments of Laizhou Bay.</title>
        <authorList>
            <person name="Li Y."/>
        </authorList>
    </citation>
    <scope>NUCLEOTIDE SEQUENCE [LARGE SCALE GENOMIC DNA]</scope>
    <source>
        <strain evidence="1 2">13-12</strain>
    </source>
</reference>
<organism evidence="1 2">
    <name type="scientific">Photobacterium proteolyticum</name>
    <dbReference type="NCBI Taxonomy" id="1903952"/>
    <lineage>
        <taxon>Bacteria</taxon>
        <taxon>Pseudomonadati</taxon>
        <taxon>Pseudomonadota</taxon>
        <taxon>Gammaproteobacteria</taxon>
        <taxon>Vibrionales</taxon>
        <taxon>Vibrionaceae</taxon>
        <taxon>Photobacterium</taxon>
    </lineage>
</organism>
<dbReference type="AlphaFoldDB" id="A0A1Q9GAF0"/>
<proteinExistence type="predicted"/>
<protein>
    <submittedName>
        <fullName evidence="1">Uncharacterized protein</fullName>
    </submittedName>
</protein>
<evidence type="ECO:0000313" key="1">
    <source>
        <dbReference type="EMBL" id="OLQ71319.1"/>
    </source>
</evidence>
<dbReference type="Proteomes" id="UP000186905">
    <property type="component" value="Unassembled WGS sequence"/>
</dbReference>
<comment type="caution">
    <text evidence="1">The sequence shown here is derived from an EMBL/GenBank/DDBJ whole genome shotgun (WGS) entry which is preliminary data.</text>
</comment>
<accession>A0A1Q9GAF0</accession>
<evidence type="ECO:0000313" key="2">
    <source>
        <dbReference type="Proteomes" id="UP000186905"/>
    </source>
</evidence>
<gene>
    <name evidence="1" type="ORF">BIT28_03965</name>
</gene>
<keyword evidence="2" id="KW-1185">Reference proteome</keyword>
<sequence length="140" mass="16040">MLGTSKFKVTVCILFSSILISFIYPKSQNNTCDENVLSFYKMIDNVTPFLRLDGQIIVNKPLLENCTVIFSTYDKSLDGFVLADYGDQLQKGFINEFCSNSKYLDILRTVPRIGGRFVNKQGKELLTMFIDKKTCENFEM</sequence>
<name>A0A1Q9GAF0_9GAMM</name>
<dbReference type="RefSeq" id="WP_075767601.1">
    <property type="nucleotide sequence ID" value="NZ_MJIL01000095.1"/>
</dbReference>
<dbReference type="EMBL" id="MJIL01000095">
    <property type="protein sequence ID" value="OLQ71319.1"/>
    <property type="molecule type" value="Genomic_DNA"/>
</dbReference>